<dbReference type="OMA" id="VICGCSC"/>
<reference evidence="7" key="2">
    <citation type="submission" date="2025-08" db="UniProtKB">
        <authorList>
            <consortium name="Ensembl"/>
        </authorList>
    </citation>
    <scope>IDENTIFICATION</scope>
    <source>
        <strain evidence="7">Glennie</strain>
    </source>
</reference>
<evidence type="ECO:0000256" key="2">
    <source>
        <dbReference type="ARBA" id="ARBA00006843"/>
    </source>
</evidence>
<keyword evidence="4 6" id="KW-1133">Transmembrane helix</keyword>
<dbReference type="InParanoid" id="A0A6I8N9J8"/>
<comment type="similarity">
    <text evidence="2">Belongs to the CD225/Dispanin family.</text>
</comment>
<dbReference type="Ensembl" id="ENSOANT00000070527.1">
    <property type="protein sequence ID" value="ENSOANP00000037714.1"/>
    <property type="gene ID" value="ENSOANG00000048125.1"/>
</dbReference>
<evidence type="ECO:0000256" key="5">
    <source>
        <dbReference type="ARBA" id="ARBA00023136"/>
    </source>
</evidence>
<feature type="transmembrane region" description="Helical" evidence="6">
    <location>
        <begin position="80"/>
        <end position="107"/>
    </location>
</feature>
<keyword evidence="5 6" id="KW-0472">Membrane</keyword>
<organism evidence="7 8">
    <name type="scientific">Ornithorhynchus anatinus</name>
    <name type="common">Duckbill platypus</name>
    <dbReference type="NCBI Taxonomy" id="9258"/>
    <lineage>
        <taxon>Eukaryota</taxon>
        <taxon>Metazoa</taxon>
        <taxon>Chordata</taxon>
        <taxon>Craniata</taxon>
        <taxon>Vertebrata</taxon>
        <taxon>Euteleostomi</taxon>
        <taxon>Mammalia</taxon>
        <taxon>Monotremata</taxon>
        <taxon>Ornithorhynchidae</taxon>
        <taxon>Ornithorhynchus</taxon>
    </lineage>
</organism>
<evidence type="ECO:0000256" key="6">
    <source>
        <dbReference type="SAM" id="Phobius"/>
    </source>
</evidence>
<reference evidence="7 8" key="1">
    <citation type="journal article" date="2008" name="Nature">
        <title>Genome analysis of the platypus reveals unique signatures of evolution.</title>
        <authorList>
            <person name="Warren W.C."/>
            <person name="Hillier L.W."/>
            <person name="Marshall Graves J.A."/>
            <person name="Birney E."/>
            <person name="Ponting C.P."/>
            <person name="Grutzner F."/>
            <person name="Belov K."/>
            <person name="Miller W."/>
            <person name="Clarke L."/>
            <person name="Chinwalla A.T."/>
            <person name="Yang S.P."/>
            <person name="Heger A."/>
            <person name="Locke D.P."/>
            <person name="Miethke P."/>
            <person name="Waters P.D."/>
            <person name="Veyrunes F."/>
            <person name="Fulton L."/>
            <person name="Fulton B."/>
            <person name="Graves T."/>
            <person name="Wallis J."/>
            <person name="Puente X.S."/>
            <person name="Lopez-Otin C."/>
            <person name="Ordonez G.R."/>
            <person name="Eichler E.E."/>
            <person name="Chen L."/>
            <person name="Cheng Z."/>
            <person name="Deakin J.E."/>
            <person name="Alsop A."/>
            <person name="Thompson K."/>
            <person name="Kirby P."/>
            <person name="Papenfuss A.T."/>
            <person name="Wakefield M.J."/>
            <person name="Olender T."/>
            <person name="Lancet D."/>
            <person name="Huttley G.A."/>
            <person name="Smit A.F."/>
            <person name="Pask A."/>
            <person name="Temple-Smith P."/>
            <person name="Batzer M.A."/>
            <person name="Walker J.A."/>
            <person name="Konkel M.K."/>
            <person name="Harris R.S."/>
            <person name="Whittington C.M."/>
            <person name="Wong E.S."/>
            <person name="Gemmell N.J."/>
            <person name="Buschiazzo E."/>
            <person name="Vargas Jentzsch I.M."/>
            <person name="Merkel A."/>
            <person name="Schmitz J."/>
            <person name="Zemann A."/>
            <person name="Churakov G."/>
            <person name="Kriegs J.O."/>
            <person name="Brosius J."/>
            <person name="Murchison E.P."/>
            <person name="Sachidanandam R."/>
            <person name="Smith C."/>
            <person name="Hannon G.J."/>
            <person name="Tsend-Ayush E."/>
            <person name="McMillan D."/>
            <person name="Attenborough R."/>
            <person name="Rens W."/>
            <person name="Ferguson-Smith M."/>
            <person name="Lefevre C.M."/>
            <person name="Sharp J.A."/>
            <person name="Nicholas K.R."/>
            <person name="Ray D.A."/>
            <person name="Kube M."/>
            <person name="Reinhardt R."/>
            <person name="Pringle T.H."/>
            <person name="Taylor J."/>
            <person name="Jones R.C."/>
            <person name="Nixon B."/>
            <person name="Dacheux J.L."/>
            <person name="Niwa H."/>
            <person name="Sekita Y."/>
            <person name="Huang X."/>
            <person name="Stark A."/>
            <person name="Kheradpour P."/>
            <person name="Kellis M."/>
            <person name="Flicek P."/>
            <person name="Chen Y."/>
            <person name="Webber C."/>
            <person name="Hardison R."/>
            <person name="Nelson J."/>
            <person name="Hallsworth-Pepin K."/>
            <person name="Delehaunty K."/>
            <person name="Markovic C."/>
            <person name="Minx P."/>
            <person name="Feng Y."/>
            <person name="Kremitzki C."/>
            <person name="Mitreva M."/>
            <person name="Glasscock J."/>
            <person name="Wylie T."/>
            <person name="Wohldmann P."/>
            <person name="Thiru P."/>
            <person name="Nhan M.N."/>
            <person name="Pohl C.S."/>
            <person name="Smith S.M."/>
            <person name="Hou S."/>
            <person name="Nefedov M."/>
            <person name="de Jong P.J."/>
            <person name="Renfree M.B."/>
            <person name="Mardis E.R."/>
            <person name="Wilson R.K."/>
        </authorList>
    </citation>
    <scope>NUCLEOTIDE SEQUENCE [LARGE SCALE GENOMIC DNA]</scope>
    <source>
        <strain evidence="7 8">Glennie</strain>
    </source>
</reference>
<keyword evidence="8" id="KW-1185">Reference proteome</keyword>
<sequence length="110" mass="11721">GWMDDKAGEALMSVAVVAPPDPAPGRRGRHRLRCLAATSIICGCSCLGVVALVFAVKSEERRKAGRMAEAALWGGRARRLALISIAVWLAILVLGPLLLWLLSYAIAQAE</sequence>
<dbReference type="GeneTree" id="ENSGT01100000263917"/>
<dbReference type="GO" id="GO:0016020">
    <property type="term" value="C:membrane"/>
    <property type="evidence" value="ECO:0007669"/>
    <property type="project" value="UniProtKB-SubCell"/>
</dbReference>
<proteinExistence type="inferred from homology"/>
<evidence type="ECO:0000256" key="1">
    <source>
        <dbReference type="ARBA" id="ARBA00004370"/>
    </source>
</evidence>
<gene>
    <name evidence="7" type="primary">TMEM265</name>
</gene>
<dbReference type="AlphaFoldDB" id="A0A6I8N9J8"/>
<dbReference type="Proteomes" id="UP000002279">
    <property type="component" value="Chromosome 2"/>
</dbReference>
<evidence type="ECO:0000256" key="3">
    <source>
        <dbReference type="ARBA" id="ARBA00022692"/>
    </source>
</evidence>
<name>A0A6I8N9J8_ORNAN</name>
<dbReference type="Bgee" id="ENSOANG00000048125">
    <property type="expression patterns" value="Expressed in endometrium and 7 other cell types or tissues"/>
</dbReference>
<comment type="subcellular location">
    <subcellularLocation>
        <location evidence="1">Membrane</location>
    </subcellularLocation>
</comment>
<reference evidence="7" key="3">
    <citation type="submission" date="2025-09" db="UniProtKB">
        <authorList>
            <consortium name="Ensembl"/>
        </authorList>
    </citation>
    <scope>IDENTIFICATION</scope>
    <source>
        <strain evidence="7">Glennie</strain>
    </source>
</reference>
<dbReference type="Pfam" id="PF04505">
    <property type="entry name" value="CD225"/>
    <property type="match status" value="1"/>
</dbReference>
<evidence type="ECO:0000313" key="8">
    <source>
        <dbReference type="Proteomes" id="UP000002279"/>
    </source>
</evidence>
<evidence type="ECO:0000256" key="4">
    <source>
        <dbReference type="ARBA" id="ARBA00022989"/>
    </source>
</evidence>
<accession>A0A6I8N9J8</accession>
<evidence type="ECO:0000313" key="7">
    <source>
        <dbReference type="Ensembl" id="ENSOANP00000037714.1"/>
    </source>
</evidence>
<feature type="transmembrane region" description="Helical" evidence="6">
    <location>
        <begin position="35"/>
        <end position="56"/>
    </location>
</feature>
<protein>
    <submittedName>
        <fullName evidence="7">Transmembrane protein 265</fullName>
    </submittedName>
</protein>
<dbReference type="InterPro" id="IPR007593">
    <property type="entry name" value="CD225/Dispanin_fam"/>
</dbReference>
<keyword evidence="3 6" id="KW-0812">Transmembrane</keyword>